<dbReference type="RefSeq" id="WP_145679983.1">
    <property type="nucleotide sequence ID" value="NZ_VITF01000026.1"/>
</dbReference>
<sequence length="381" mass="42851">MGDPCWNEDPELAAEGAELMARKATNDNAPVRLPDGLCLTLDEWEARDIPPPDLLMGEVLSTTTRALMVADTGLGKTNFTMGLGLAMSLGRGFLHWLATRPARVLFIDGEMSRRLVKVRLADAKRRASGKPAHFFMLCKEDVDEMQPLNTLAGQAFIEAVIDRVGGVDFIIFDNIMCLIAGDMKEEQPWQETLPWVRKLTSRNIGQIWIHHTGHDAGRSYGTKTREWQMDTVMLLTKVERQDTDVSFSISFTKARERAPHNRADFDKVTVALVDDAWEVDRPAAIASTKPSPKEKMPSPAAQRYHDALLNAVIKHGVLQGNRRSVTLDQWEAECVKLGLLENGDDRPTKKRRSTYFNRYRAKLVEMSWATCDGDRAWSTRA</sequence>
<dbReference type="Proteomes" id="UP000316083">
    <property type="component" value="Unassembled WGS sequence"/>
</dbReference>
<protein>
    <submittedName>
        <fullName evidence="1">AAA domain-containing protein</fullName>
    </submittedName>
</protein>
<evidence type="ECO:0000313" key="1">
    <source>
        <dbReference type="EMBL" id="TWA59259.1"/>
    </source>
</evidence>
<gene>
    <name evidence="1" type="ORF">FBZ82_12620</name>
</gene>
<reference evidence="1 2" key="1">
    <citation type="submission" date="2019-06" db="EMBL/GenBank/DDBJ databases">
        <title>Genomic Encyclopedia of Type Strains, Phase IV (KMG-V): Genome sequencing to study the core and pangenomes of soil and plant-associated prokaryotes.</title>
        <authorList>
            <person name="Whitman W."/>
        </authorList>
    </citation>
    <scope>NUCLEOTIDE SEQUENCE [LARGE SCALE GENOMIC DNA]</scope>
    <source>
        <strain evidence="1 2">BR 11796</strain>
    </source>
</reference>
<proteinExistence type="predicted"/>
<name>A0A560AG07_AZOBR</name>
<dbReference type="SUPFAM" id="SSF52540">
    <property type="entry name" value="P-loop containing nucleoside triphosphate hydrolases"/>
    <property type="match status" value="1"/>
</dbReference>
<dbReference type="Gene3D" id="3.40.50.300">
    <property type="entry name" value="P-loop containing nucleotide triphosphate hydrolases"/>
    <property type="match status" value="1"/>
</dbReference>
<accession>A0A560AG07</accession>
<evidence type="ECO:0000313" key="2">
    <source>
        <dbReference type="Proteomes" id="UP000316083"/>
    </source>
</evidence>
<organism evidence="1 2">
    <name type="scientific">Azospirillum brasilense</name>
    <dbReference type="NCBI Taxonomy" id="192"/>
    <lineage>
        <taxon>Bacteria</taxon>
        <taxon>Pseudomonadati</taxon>
        <taxon>Pseudomonadota</taxon>
        <taxon>Alphaproteobacteria</taxon>
        <taxon>Rhodospirillales</taxon>
        <taxon>Azospirillaceae</taxon>
        <taxon>Azospirillum</taxon>
    </lineage>
</organism>
<dbReference type="InterPro" id="IPR027417">
    <property type="entry name" value="P-loop_NTPase"/>
</dbReference>
<dbReference type="EMBL" id="VITF01000026">
    <property type="protein sequence ID" value="TWA59259.1"/>
    <property type="molecule type" value="Genomic_DNA"/>
</dbReference>
<comment type="caution">
    <text evidence="1">The sequence shown here is derived from an EMBL/GenBank/DDBJ whole genome shotgun (WGS) entry which is preliminary data.</text>
</comment>
<dbReference type="AlphaFoldDB" id="A0A560AG07"/>
<dbReference type="Pfam" id="PF13481">
    <property type="entry name" value="AAA_25"/>
    <property type="match status" value="1"/>
</dbReference>